<evidence type="ECO:0000256" key="7">
    <source>
        <dbReference type="ARBA" id="ARBA00022842"/>
    </source>
</evidence>
<dbReference type="InterPro" id="IPR006205">
    <property type="entry name" value="Mev_gal_kin"/>
</dbReference>
<keyword evidence="3" id="KW-0808">Transferase</keyword>
<dbReference type="SUPFAM" id="SSF54211">
    <property type="entry name" value="Ribosomal protein S5 domain 2-like"/>
    <property type="match status" value="1"/>
</dbReference>
<keyword evidence="7" id="KW-0460">Magnesium</keyword>
<dbReference type="PANTHER" id="PTHR43290:SF2">
    <property type="entry name" value="MEVALONATE KINASE"/>
    <property type="match status" value="1"/>
</dbReference>
<dbReference type="Gene3D" id="3.30.230.10">
    <property type="match status" value="1"/>
</dbReference>
<dbReference type="GO" id="GO:0004496">
    <property type="term" value="F:mevalonate kinase activity"/>
    <property type="evidence" value="ECO:0007669"/>
    <property type="project" value="InterPro"/>
</dbReference>
<dbReference type="SUPFAM" id="SSF55060">
    <property type="entry name" value="GHMP Kinase, C-terminal domain"/>
    <property type="match status" value="1"/>
</dbReference>
<dbReference type="InterPro" id="IPR006204">
    <property type="entry name" value="GHMP_kinase_N_dom"/>
</dbReference>
<organism evidence="11 12">
    <name type="scientific">Parvicella tangerina</name>
    <dbReference type="NCBI Taxonomy" id="2829795"/>
    <lineage>
        <taxon>Bacteria</taxon>
        <taxon>Pseudomonadati</taxon>
        <taxon>Bacteroidota</taxon>
        <taxon>Flavobacteriia</taxon>
        <taxon>Flavobacteriales</taxon>
        <taxon>Parvicellaceae</taxon>
        <taxon>Parvicella</taxon>
    </lineage>
</organism>
<evidence type="ECO:0000256" key="4">
    <source>
        <dbReference type="ARBA" id="ARBA00022741"/>
    </source>
</evidence>
<evidence type="ECO:0000256" key="2">
    <source>
        <dbReference type="ARBA" id="ARBA00022516"/>
    </source>
</evidence>
<dbReference type="GO" id="GO:0005829">
    <property type="term" value="C:cytosol"/>
    <property type="evidence" value="ECO:0007669"/>
    <property type="project" value="TreeGrafter"/>
</dbReference>
<dbReference type="PANTHER" id="PTHR43290">
    <property type="entry name" value="MEVALONATE KINASE"/>
    <property type="match status" value="1"/>
</dbReference>
<keyword evidence="5" id="KW-0418">Kinase</keyword>
<keyword evidence="12" id="KW-1185">Reference proteome</keyword>
<dbReference type="KEGG" id="ptan:CRYO30217_01668"/>
<evidence type="ECO:0000313" key="12">
    <source>
        <dbReference type="Proteomes" id="UP000683507"/>
    </source>
</evidence>
<keyword evidence="8" id="KW-0443">Lipid metabolism</keyword>
<dbReference type="Proteomes" id="UP000683507">
    <property type="component" value="Chromosome"/>
</dbReference>
<dbReference type="InterPro" id="IPR014721">
    <property type="entry name" value="Ribsml_uS5_D2-typ_fold_subgr"/>
</dbReference>
<reference evidence="11" key="1">
    <citation type="submission" date="2021-04" db="EMBL/GenBank/DDBJ databases">
        <authorList>
            <person name="Rodrigo-Torres L."/>
            <person name="Arahal R. D."/>
            <person name="Lucena T."/>
        </authorList>
    </citation>
    <scope>NUCLEOTIDE SEQUENCE</scope>
    <source>
        <strain evidence="11">AS29M-1</strain>
    </source>
</reference>
<gene>
    <name evidence="11" type="ORF">CRYO30217_01668</name>
</gene>
<evidence type="ECO:0000256" key="5">
    <source>
        <dbReference type="ARBA" id="ARBA00022777"/>
    </source>
</evidence>
<dbReference type="InterPro" id="IPR036554">
    <property type="entry name" value="GHMP_kinase_C_sf"/>
</dbReference>
<keyword evidence="1" id="KW-0963">Cytoplasm</keyword>
<accession>A0A916JNU1</accession>
<dbReference type="GO" id="GO:0019287">
    <property type="term" value="P:isopentenyl diphosphate biosynthetic process, mevalonate pathway"/>
    <property type="evidence" value="ECO:0007669"/>
    <property type="project" value="TreeGrafter"/>
</dbReference>
<evidence type="ECO:0000256" key="9">
    <source>
        <dbReference type="ARBA" id="ARBA00029438"/>
    </source>
</evidence>
<keyword evidence="6" id="KW-0067">ATP-binding</keyword>
<evidence type="ECO:0000256" key="1">
    <source>
        <dbReference type="ARBA" id="ARBA00022490"/>
    </source>
</evidence>
<proteinExistence type="predicted"/>
<dbReference type="Gene3D" id="3.30.70.890">
    <property type="entry name" value="GHMP kinase, C-terminal domain"/>
    <property type="match status" value="1"/>
</dbReference>
<evidence type="ECO:0000256" key="6">
    <source>
        <dbReference type="ARBA" id="ARBA00022840"/>
    </source>
</evidence>
<keyword evidence="2" id="KW-0444">Lipid biosynthesis</keyword>
<dbReference type="InterPro" id="IPR020568">
    <property type="entry name" value="Ribosomal_Su5_D2-typ_SF"/>
</dbReference>
<keyword evidence="4" id="KW-0547">Nucleotide-binding</keyword>
<evidence type="ECO:0000259" key="10">
    <source>
        <dbReference type="Pfam" id="PF00288"/>
    </source>
</evidence>
<dbReference type="AlphaFoldDB" id="A0A916JNU1"/>
<protein>
    <recommendedName>
        <fullName evidence="10">GHMP kinase N-terminal domain-containing protein</fullName>
    </recommendedName>
</protein>
<evidence type="ECO:0000256" key="3">
    <source>
        <dbReference type="ARBA" id="ARBA00022679"/>
    </source>
</evidence>
<dbReference type="EMBL" id="OU015584">
    <property type="protein sequence ID" value="CAG5081560.1"/>
    <property type="molecule type" value="Genomic_DNA"/>
</dbReference>
<dbReference type="Pfam" id="PF00288">
    <property type="entry name" value="GHMP_kinases_N"/>
    <property type="match status" value="1"/>
</dbReference>
<sequence>MNQLKNSIKESLFYGKILLFGEYGVIEDSMALSIPFENFNGQFIYYSDDETFAKESNQHLLNYYEHLVELTSKGELPCEIDLDSFKADIDRGMLFDSSIPQGYGVGSSGALVAAIYDKYALNKIDSKHIENGNILKLKSIFGKLESYFHGTSSGLDPLICYLRLPILIKSKSELESVGIPAQGEEKGGIFLLNTGQVGKTQPLVEHFMERCKEDGFRNMIKTQFKKYNDASISAFLTKDGKSLLSNVKHLSKIVLEHFKPMIPNLYQELWQEGINSNAYYLKLCGSGGGGFILGFTEDLEKAKTKLKDYQMDVIYRF</sequence>
<dbReference type="PRINTS" id="PR00959">
    <property type="entry name" value="MEVGALKINASE"/>
</dbReference>
<feature type="domain" description="GHMP kinase N-terminal" evidence="10">
    <location>
        <begin position="93"/>
        <end position="161"/>
    </location>
</feature>
<evidence type="ECO:0000256" key="8">
    <source>
        <dbReference type="ARBA" id="ARBA00023098"/>
    </source>
</evidence>
<comment type="pathway">
    <text evidence="9">Isoprenoid biosynthesis; isopentenyl diphosphate biosynthesis via mevalonate pathway; isopentenyl diphosphate from (R)-mevalonate: step 1/3.</text>
</comment>
<name>A0A916JNU1_9FLAO</name>
<evidence type="ECO:0000313" key="11">
    <source>
        <dbReference type="EMBL" id="CAG5081560.1"/>
    </source>
</evidence>
<dbReference type="GO" id="GO:0005524">
    <property type="term" value="F:ATP binding"/>
    <property type="evidence" value="ECO:0007669"/>
    <property type="project" value="UniProtKB-KW"/>
</dbReference>